<evidence type="ECO:0000313" key="3">
    <source>
        <dbReference type="Proteomes" id="UP000574369"/>
    </source>
</evidence>
<keyword evidence="1" id="KW-1133">Transmembrane helix</keyword>
<evidence type="ECO:0000256" key="1">
    <source>
        <dbReference type="SAM" id="Phobius"/>
    </source>
</evidence>
<dbReference type="EMBL" id="JACHXO010000001">
    <property type="protein sequence ID" value="MBB3193145.1"/>
    <property type="molecule type" value="Genomic_DNA"/>
</dbReference>
<dbReference type="Proteomes" id="UP000574369">
    <property type="component" value="Unassembled WGS sequence"/>
</dbReference>
<sequence>MFTTEQALTLLAYGFVLLLLFLGYIAGRMR</sequence>
<evidence type="ECO:0000313" key="2">
    <source>
        <dbReference type="EMBL" id="MBB3193145.1"/>
    </source>
</evidence>
<proteinExistence type="predicted"/>
<keyword evidence="1" id="KW-0472">Membrane</keyword>
<comment type="caution">
    <text evidence="2">The sequence shown here is derived from an EMBL/GenBank/DDBJ whole genome shotgun (WGS) entry which is preliminary data.</text>
</comment>
<name>A0ABR6GM02_9BURK</name>
<organism evidence="2 3">
    <name type="scientific">Roseateles terrae</name>
    <dbReference type="NCBI Taxonomy" id="431060"/>
    <lineage>
        <taxon>Bacteria</taxon>
        <taxon>Pseudomonadati</taxon>
        <taxon>Pseudomonadota</taxon>
        <taxon>Betaproteobacteria</taxon>
        <taxon>Burkholderiales</taxon>
        <taxon>Sphaerotilaceae</taxon>
        <taxon>Roseateles</taxon>
    </lineage>
</organism>
<accession>A0ABR6GM02</accession>
<keyword evidence="1" id="KW-0812">Transmembrane</keyword>
<keyword evidence="3" id="KW-1185">Reference proteome</keyword>
<gene>
    <name evidence="2" type="ORF">FHS28_000510</name>
</gene>
<feature type="transmembrane region" description="Helical" evidence="1">
    <location>
        <begin position="6"/>
        <end position="26"/>
    </location>
</feature>
<protein>
    <submittedName>
        <fullName evidence="2">Uncharacterized protein</fullName>
    </submittedName>
</protein>
<reference evidence="2 3" key="1">
    <citation type="submission" date="2020-08" db="EMBL/GenBank/DDBJ databases">
        <title>Genomic Encyclopedia of Type Strains, Phase III (KMG-III): the genomes of soil and plant-associated and newly described type strains.</title>
        <authorList>
            <person name="Whitman W."/>
        </authorList>
    </citation>
    <scope>NUCLEOTIDE SEQUENCE [LARGE SCALE GENOMIC DNA]</scope>
    <source>
        <strain evidence="2 3">CECT 7247</strain>
    </source>
</reference>